<keyword evidence="3 9" id="KW-1003">Cell membrane</keyword>
<gene>
    <name evidence="9" type="primary">lnt</name>
    <name evidence="12" type="ORF">BDD14_1231</name>
</gene>
<dbReference type="InterPro" id="IPR045378">
    <property type="entry name" value="LNT_N"/>
</dbReference>
<sequence>MEQVVHAAFIIELGTGGRLKPMRLAPGRLWAMAALSGVLQVVPFPVAGPVPRWRATFCWIALTPLLWALTRHGKNGEELTSGQSTALAYLCGFLWYLGNCYWIYQTMYLYGGLDKPVAAGILILFCLYLGLYHALFGWIFGTIRSYFGTQITLFLSPFLWVAVELARARITGLPWDLLGFSQIDNAALTRLAPITGAFGLSFVIALVNALWLVRIEIRERRHTRLVLTTVGVLLIVGYVVGIRTIATPRRNRATATATLVQQNLEVGAAAKGPEPTAEELLHSFTYLSRHPGDRMYLGTPERKGTPMVRFESTPDPRDSDLIVWPESPAPFQENDPQFRSAISDLARQAHAAVIVGNIAVDRTTSNARGYFLFNSASFITPQGEFAGRYDKMHLVPFGEYVPFKSLFFFAQNLLHEAGTFDAGATRSLFAVNGHRYGTFICYESIFADEIRQFVRQGADILINISNDGWYGDTSAPWQHLNMVRMRAIENHRWILRATNTGVTASIDPDGRVVAAAPRHVRTSIRVGFGYEHDITFYVAHGDWFAWICAGATAAALGLSLRSRFAVN</sequence>
<dbReference type="PROSITE" id="PS50263">
    <property type="entry name" value="CN_HYDROLASE"/>
    <property type="match status" value="1"/>
</dbReference>
<dbReference type="EMBL" id="SHKW01000001">
    <property type="protein sequence ID" value="RZU39836.1"/>
    <property type="molecule type" value="Genomic_DNA"/>
</dbReference>
<evidence type="ECO:0000256" key="3">
    <source>
        <dbReference type="ARBA" id="ARBA00022475"/>
    </source>
</evidence>
<accession>A0A4V2G477</accession>
<feature type="transmembrane region" description="Helical" evidence="9">
    <location>
        <begin position="151"/>
        <end position="170"/>
    </location>
</feature>
<keyword evidence="4 9" id="KW-0808">Transferase</keyword>
<evidence type="ECO:0000256" key="4">
    <source>
        <dbReference type="ARBA" id="ARBA00022679"/>
    </source>
</evidence>
<name>A0A4V2G477_9BACT</name>
<dbReference type="CDD" id="cd07571">
    <property type="entry name" value="ALP_N-acyl_transferase"/>
    <property type="match status" value="1"/>
</dbReference>
<comment type="pathway">
    <text evidence="9">Protein modification; lipoprotein biosynthesis (N-acyl transfer).</text>
</comment>
<dbReference type="NCBIfam" id="TIGR00546">
    <property type="entry name" value="lnt"/>
    <property type="match status" value="1"/>
</dbReference>
<dbReference type="PANTHER" id="PTHR38686:SF1">
    <property type="entry name" value="APOLIPOPROTEIN N-ACYLTRANSFERASE"/>
    <property type="match status" value="1"/>
</dbReference>
<feature type="domain" description="CN hydrolase" evidence="11">
    <location>
        <begin position="289"/>
        <end position="536"/>
    </location>
</feature>
<feature type="transmembrane region" description="Helical" evidence="9">
    <location>
        <begin position="116"/>
        <end position="139"/>
    </location>
</feature>
<dbReference type="InterPro" id="IPR003010">
    <property type="entry name" value="C-N_Hydrolase"/>
</dbReference>
<evidence type="ECO:0000256" key="8">
    <source>
        <dbReference type="ARBA" id="ARBA00023315"/>
    </source>
</evidence>
<evidence type="ECO:0000256" key="9">
    <source>
        <dbReference type="HAMAP-Rule" id="MF_01148"/>
    </source>
</evidence>
<feature type="transmembrane region" description="Helical" evidence="9">
    <location>
        <begin position="190"/>
        <end position="213"/>
    </location>
</feature>
<evidence type="ECO:0000256" key="10">
    <source>
        <dbReference type="SAM" id="MobiDB-lite"/>
    </source>
</evidence>
<reference evidence="12 13" key="1">
    <citation type="submission" date="2019-02" db="EMBL/GenBank/DDBJ databases">
        <title>Genomic Encyclopedia of Archaeal and Bacterial Type Strains, Phase II (KMG-II): from individual species to whole genera.</title>
        <authorList>
            <person name="Goeker M."/>
        </authorList>
    </citation>
    <scope>NUCLEOTIDE SEQUENCE [LARGE SCALE GENOMIC DNA]</scope>
    <source>
        <strain evidence="12 13">DSM 18101</strain>
    </source>
</reference>
<keyword evidence="7 9" id="KW-0472">Membrane</keyword>
<comment type="function">
    <text evidence="9">Catalyzes the phospholipid dependent N-acylation of the N-terminal cysteine of apolipoprotein, the last step in lipoprotein maturation.</text>
</comment>
<evidence type="ECO:0000256" key="2">
    <source>
        <dbReference type="ARBA" id="ARBA00010065"/>
    </source>
</evidence>
<proteinExistence type="inferred from homology"/>
<keyword evidence="8 9" id="KW-0012">Acyltransferase</keyword>
<organism evidence="12 13">
    <name type="scientific">Edaphobacter modestus</name>
    <dbReference type="NCBI Taxonomy" id="388466"/>
    <lineage>
        <taxon>Bacteria</taxon>
        <taxon>Pseudomonadati</taxon>
        <taxon>Acidobacteriota</taxon>
        <taxon>Terriglobia</taxon>
        <taxon>Terriglobales</taxon>
        <taxon>Acidobacteriaceae</taxon>
        <taxon>Edaphobacter</taxon>
    </lineage>
</organism>
<dbReference type="SUPFAM" id="SSF56317">
    <property type="entry name" value="Carbon-nitrogen hydrolase"/>
    <property type="match status" value="1"/>
</dbReference>
<dbReference type="Gene3D" id="3.60.110.10">
    <property type="entry name" value="Carbon-nitrogen hydrolase"/>
    <property type="match status" value="1"/>
</dbReference>
<dbReference type="UniPathway" id="UPA00666"/>
<evidence type="ECO:0000313" key="12">
    <source>
        <dbReference type="EMBL" id="RZU39836.1"/>
    </source>
</evidence>
<dbReference type="PANTHER" id="PTHR38686">
    <property type="entry name" value="APOLIPOPROTEIN N-ACYLTRANSFERASE"/>
    <property type="match status" value="1"/>
</dbReference>
<dbReference type="Pfam" id="PF20154">
    <property type="entry name" value="LNT_N"/>
    <property type="match status" value="1"/>
</dbReference>
<feature type="transmembrane region" description="Helical" evidence="9">
    <location>
        <begin position="86"/>
        <end position="104"/>
    </location>
</feature>
<comment type="catalytic activity">
    <reaction evidence="9">
        <text>N-terminal S-1,2-diacyl-sn-glyceryl-L-cysteinyl-[lipoprotein] + a glycerophospholipid = N-acyl-S-1,2-diacyl-sn-glyceryl-L-cysteinyl-[lipoprotein] + a 2-acyl-sn-glycero-3-phospholipid + H(+)</text>
        <dbReference type="Rhea" id="RHEA:48228"/>
        <dbReference type="Rhea" id="RHEA-COMP:14681"/>
        <dbReference type="Rhea" id="RHEA-COMP:14684"/>
        <dbReference type="ChEBI" id="CHEBI:15378"/>
        <dbReference type="ChEBI" id="CHEBI:136912"/>
        <dbReference type="ChEBI" id="CHEBI:140656"/>
        <dbReference type="ChEBI" id="CHEBI:140657"/>
        <dbReference type="ChEBI" id="CHEBI:140660"/>
        <dbReference type="EC" id="2.3.1.269"/>
    </reaction>
</comment>
<dbReference type="Pfam" id="PF00795">
    <property type="entry name" value="CN_hydrolase"/>
    <property type="match status" value="1"/>
</dbReference>
<dbReference type="InterPro" id="IPR036526">
    <property type="entry name" value="C-N_Hydrolase_sf"/>
</dbReference>
<keyword evidence="13" id="KW-1185">Reference proteome</keyword>
<comment type="similarity">
    <text evidence="2 9">Belongs to the CN hydrolase family. Apolipoprotein N-acyltransferase subfamily.</text>
</comment>
<evidence type="ECO:0000256" key="7">
    <source>
        <dbReference type="ARBA" id="ARBA00023136"/>
    </source>
</evidence>
<evidence type="ECO:0000256" key="6">
    <source>
        <dbReference type="ARBA" id="ARBA00022989"/>
    </source>
</evidence>
<evidence type="ECO:0000313" key="13">
    <source>
        <dbReference type="Proteomes" id="UP000292958"/>
    </source>
</evidence>
<dbReference type="InterPro" id="IPR004563">
    <property type="entry name" value="Apolipo_AcylTrfase"/>
</dbReference>
<evidence type="ECO:0000256" key="5">
    <source>
        <dbReference type="ARBA" id="ARBA00022692"/>
    </source>
</evidence>
<comment type="subcellular location">
    <subcellularLocation>
        <location evidence="1 9">Cell membrane</location>
        <topology evidence="1 9">Multi-pass membrane protein</topology>
    </subcellularLocation>
</comment>
<dbReference type="Proteomes" id="UP000292958">
    <property type="component" value="Unassembled WGS sequence"/>
</dbReference>
<evidence type="ECO:0000259" key="11">
    <source>
        <dbReference type="PROSITE" id="PS50263"/>
    </source>
</evidence>
<dbReference type="EC" id="2.3.1.269" evidence="9"/>
<keyword evidence="5 9" id="KW-0812">Transmembrane</keyword>
<feature type="region of interest" description="Disordered" evidence="10">
    <location>
        <begin position="295"/>
        <end position="314"/>
    </location>
</feature>
<keyword evidence="6 9" id="KW-1133">Transmembrane helix</keyword>
<dbReference type="GO" id="GO:0016410">
    <property type="term" value="F:N-acyltransferase activity"/>
    <property type="evidence" value="ECO:0007669"/>
    <property type="project" value="UniProtKB-UniRule"/>
</dbReference>
<comment type="caution">
    <text evidence="12">The sequence shown here is derived from an EMBL/GenBank/DDBJ whole genome shotgun (WGS) entry which is preliminary data.</text>
</comment>
<evidence type="ECO:0000256" key="1">
    <source>
        <dbReference type="ARBA" id="ARBA00004651"/>
    </source>
</evidence>
<keyword evidence="12" id="KW-0449">Lipoprotein</keyword>
<dbReference type="HAMAP" id="MF_01148">
    <property type="entry name" value="Lnt"/>
    <property type="match status" value="1"/>
</dbReference>
<dbReference type="GO" id="GO:0042158">
    <property type="term" value="P:lipoprotein biosynthetic process"/>
    <property type="evidence" value="ECO:0007669"/>
    <property type="project" value="UniProtKB-UniRule"/>
</dbReference>
<feature type="transmembrane region" description="Helical" evidence="9">
    <location>
        <begin position="225"/>
        <end position="246"/>
    </location>
</feature>
<protein>
    <recommendedName>
        <fullName evidence="9">Apolipoprotein N-acyltransferase</fullName>
        <shortName evidence="9">ALP N-acyltransferase</shortName>
        <ecNumber evidence="9">2.3.1.269</ecNumber>
    </recommendedName>
</protein>
<comment type="caution">
    <text evidence="9">Lacks conserved residue(s) required for the propagation of feature annotation.</text>
</comment>
<dbReference type="AlphaFoldDB" id="A0A4V2G477"/>
<dbReference type="GO" id="GO:0005886">
    <property type="term" value="C:plasma membrane"/>
    <property type="evidence" value="ECO:0007669"/>
    <property type="project" value="UniProtKB-SubCell"/>
</dbReference>